<dbReference type="PANTHER" id="PTHR11193">
    <property type="entry name" value="SMALL NUCLEAR RIBONUCLEOPROTEIN E"/>
    <property type="match status" value="1"/>
</dbReference>
<keyword evidence="4" id="KW-0963">Cytoplasm</keyword>
<comment type="caution">
    <text evidence="15">The sequence shown here is derived from an EMBL/GenBank/DDBJ whole genome shotgun (WGS) entry which is preliminary data.</text>
</comment>
<dbReference type="GO" id="GO:0003723">
    <property type="term" value="F:RNA binding"/>
    <property type="evidence" value="ECO:0007669"/>
    <property type="project" value="UniProtKB-KW"/>
</dbReference>
<feature type="region of interest" description="Disordered" evidence="13">
    <location>
        <begin position="66"/>
        <end position="122"/>
    </location>
</feature>
<keyword evidence="5" id="KW-0507">mRNA processing</keyword>
<accession>A0A2S4UHF3</accession>
<reference evidence="16" key="2">
    <citation type="journal article" date="2018" name="BMC Genomics">
        <title>Genomic insights into host adaptation between the wheat stripe rust pathogen (Puccinia striiformis f. sp. tritici) and the barley stripe rust pathogen (Puccinia striiformis f. sp. hordei).</title>
        <authorList>
            <person name="Xia C."/>
            <person name="Wang M."/>
            <person name="Yin C."/>
            <person name="Cornejo O.E."/>
            <person name="Hulbert S.H."/>
            <person name="Chen X."/>
        </authorList>
    </citation>
    <scope>NUCLEOTIDE SEQUENCE [LARGE SCALE GENOMIC DNA]</scope>
    <source>
        <strain evidence="16">93TX-2</strain>
    </source>
</reference>
<organism evidence="15 16">
    <name type="scientific">Puccinia striiformis</name>
    <dbReference type="NCBI Taxonomy" id="27350"/>
    <lineage>
        <taxon>Eukaryota</taxon>
        <taxon>Fungi</taxon>
        <taxon>Dikarya</taxon>
        <taxon>Basidiomycota</taxon>
        <taxon>Pucciniomycotina</taxon>
        <taxon>Pucciniomycetes</taxon>
        <taxon>Pucciniales</taxon>
        <taxon>Pucciniaceae</taxon>
        <taxon>Puccinia</taxon>
    </lineage>
</organism>
<dbReference type="CDD" id="cd01718">
    <property type="entry name" value="Sm_E"/>
    <property type="match status" value="1"/>
</dbReference>
<evidence type="ECO:0000256" key="6">
    <source>
        <dbReference type="ARBA" id="ARBA00022728"/>
    </source>
</evidence>
<feature type="compositionally biased region" description="Polar residues" evidence="13">
    <location>
        <begin position="269"/>
        <end position="278"/>
    </location>
</feature>
<feature type="compositionally biased region" description="Low complexity" evidence="13">
    <location>
        <begin position="704"/>
        <end position="714"/>
    </location>
</feature>
<dbReference type="Proteomes" id="UP000238274">
    <property type="component" value="Unassembled WGS sequence"/>
</dbReference>
<evidence type="ECO:0000256" key="3">
    <source>
        <dbReference type="ARBA" id="ARBA00006850"/>
    </source>
</evidence>
<keyword evidence="16" id="KW-1185">Reference proteome</keyword>
<evidence type="ECO:0000256" key="2">
    <source>
        <dbReference type="ARBA" id="ARBA00004496"/>
    </source>
</evidence>
<keyword evidence="8" id="KW-0508">mRNA splicing</keyword>
<proteinExistence type="inferred from homology"/>
<dbReference type="EMBL" id="PKSM01000361">
    <property type="protein sequence ID" value="POV96667.1"/>
    <property type="molecule type" value="Genomic_DNA"/>
</dbReference>
<evidence type="ECO:0000256" key="8">
    <source>
        <dbReference type="ARBA" id="ARBA00023187"/>
    </source>
</evidence>
<evidence type="ECO:0000256" key="11">
    <source>
        <dbReference type="ARBA" id="ARBA00030143"/>
    </source>
</evidence>
<protein>
    <recommendedName>
        <fullName evidence="11">Sm protein E</fullName>
    </recommendedName>
</protein>
<evidence type="ECO:0000256" key="12">
    <source>
        <dbReference type="SAM" id="Coils"/>
    </source>
</evidence>
<evidence type="ECO:0000256" key="13">
    <source>
        <dbReference type="SAM" id="MobiDB-lite"/>
    </source>
</evidence>
<dbReference type="InterPro" id="IPR047575">
    <property type="entry name" value="Sm"/>
</dbReference>
<feature type="compositionally biased region" description="Low complexity" evidence="13">
    <location>
        <begin position="838"/>
        <end position="869"/>
    </location>
</feature>
<feature type="compositionally biased region" description="Basic and acidic residues" evidence="13">
    <location>
        <begin position="68"/>
        <end position="77"/>
    </location>
</feature>
<feature type="compositionally biased region" description="Polar residues" evidence="13">
    <location>
        <begin position="110"/>
        <end position="122"/>
    </location>
</feature>
<dbReference type="PROSITE" id="PS52002">
    <property type="entry name" value="SM"/>
    <property type="match status" value="1"/>
</dbReference>
<dbReference type="InterPro" id="IPR001163">
    <property type="entry name" value="Sm_dom_euk/arc"/>
</dbReference>
<keyword evidence="9" id="KW-0539">Nucleus</keyword>
<evidence type="ECO:0000256" key="7">
    <source>
        <dbReference type="ARBA" id="ARBA00022884"/>
    </source>
</evidence>
<dbReference type="OrthoDB" id="429711at2759"/>
<comment type="subcellular location">
    <subcellularLocation>
        <location evidence="2">Cytoplasm</location>
    </subcellularLocation>
    <subcellularLocation>
        <location evidence="1">Nucleus</location>
    </subcellularLocation>
</comment>
<evidence type="ECO:0000313" key="15">
    <source>
        <dbReference type="EMBL" id="POV96667.1"/>
    </source>
</evidence>
<name>A0A2S4UHF3_9BASI</name>
<evidence type="ECO:0000259" key="14">
    <source>
        <dbReference type="PROSITE" id="PS52002"/>
    </source>
</evidence>
<dbReference type="SUPFAM" id="SSF50182">
    <property type="entry name" value="Sm-like ribonucleoproteins"/>
    <property type="match status" value="1"/>
</dbReference>
<feature type="region of interest" description="Disordered" evidence="13">
    <location>
        <begin position="249"/>
        <end position="290"/>
    </location>
</feature>
<dbReference type="Pfam" id="PF01423">
    <property type="entry name" value="LSM"/>
    <property type="match status" value="1"/>
</dbReference>
<dbReference type="GO" id="GO:0005681">
    <property type="term" value="C:spliceosomal complex"/>
    <property type="evidence" value="ECO:0007669"/>
    <property type="project" value="UniProtKB-KW"/>
</dbReference>
<dbReference type="VEuPathDB" id="FungiDB:PSTT_02577"/>
<keyword evidence="10" id="KW-0687">Ribonucleoprotein</keyword>
<dbReference type="InterPro" id="IPR027078">
    <property type="entry name" value="snRNP-E"/>
</dbReference>
<dbReference type="Gene3D" id="2.30.30.100">
    <property type="match status" value="1"/>
</dbReference>
<feature type="coiled-coil region" evidence="12">
    <location>
        <begin position="157"/>
        <end position="194"/>
    </location>
</feature>
<feature type="compositionally biased region" description="Low complexity" evidence="13">
    <location>
        <begin position="91"/>
        <end position="109"/>
    </location>
</feature>
<keyword evidence="7" id="KW-0694">RNA-binding</keyword>
<keyword evidence="6" id="KW-0747">Spliceosome</keyword>
<feature type="compositionally biased region" description="Low complexity" evidence="13">
    <location>
        <begin position="249"/>
        <end position="268"/>
    </location>
</feature>
<reference evidence="16" key="3">
    <citation type="journal article" date="2018" name="Mol. Plant Microbe Interact.">
        <title>Genome sequence resources for the wheat stripe rust pathogen (Puccinia striiformis f. sp. tritici) and the barley stripe rust pathogen (Puccinia striiformis f. sp. hordei).</title>
        <authorList>
            <person name="Xia C."/>
            <person name="Wang M."/>
            <person name="Yin C."/>
            <person name="Cornejo O.E."/>
            <person name="Hulbert S.H."/>
            <person name="Chen X."/>
        </authorList>
    </citation>
    <scope>NUCLEOTIDE SEQUENCE [LARGE SCALE GENOMIC DNA]</scope>
    <source>
        <strain evidence="16">93TX-2</strain>
    </source>
</reference>
<dbReference type="SMART" id="SM00651">
    <property type="entry name" value="Sm"/>
    <property type="match status" value="1"/>
</dbReference>
<comment type="similarity">
    <text evidence="3">Belongs to the snRNP Sm proteins family.</text>
</comment>
<evidence type="ECO:0000256" key="1">
    <source>
        <dbReference type="ARBA" id="ARBA00004123"/>
    </source>
</evidence>
<feature type="compositionally biased region" description="Basic and acidic residues" evidence="13">
    <location>
        <begin position="555"/>
        <end position="566"/>
    </location>
</feature>
<dbReference type="VEuPathDB" id="FungiDB:PSHT_15006"/>
<evidence type="ECO:0000256" key="4">
    <source>
        <dbReference type="ARBA" id="ARBA00022490"/>
    </source>
</evidence>
<dbReference type="VEuPathDB" id="FungiDB:PSTT_02576"/>
<feature type="region of interest" description="Disordered" evidence="13">
    <location>
        <begin position="747"/>
        <end position="779"/>
    </location>
</feature>
<dbReference type="GO" id="GO:0005737">
    <property type="term" value="C:cytoplasm"/>
    <property type="evidence" value="ECO:0007669"/>
    <property type="project" value="UniProtKB-SubCell"/>
</dbReference>
<dbReference type="InterPro" id="IPR010920">
    <property type="entry name" value="LSM_dom_sf"/>
</dbReference>
<evidence type="ECO:0000256" key="5">
    <source>
        <dbReference type="ARBA" id="ARBA00022664"/>
    </source>
</evidence>
<keyword evidence="12" id="KW-0175">Coiled coil</keyword>
<feature type="compositionally biased region" description="Polar residues" evidence="13">
    <location>
        <begin position="411"/>
        <end position="433"/>
    </location>
</feature>
<evidence type="ECO:0000313" key="16">
    <source>
        <dbReference type="Proteomes" id="UP000238274"/>
    </source>
</evidence>
<dbReference type="GO" id="GO:0000398">
    <property type="term" value="P:mRNA splicing, via spliceosome"/>
    <property type="evidence" value="ECO:0007669"/>
    <property type="project" value="InterPro"/>
</dbReference>
<feature type="region of interest" description="Disordered" evidence="13">
    <location>
        <begin position="310"/>
        <end position="433"/>
    </location>
</feature>
<feature type="compositionally biased region" description="Low complexity" evidence="13">
    <location>
        <begin position="310"/>
        <end position="334"/>
    </location>
</feature>
<sequence>MSGRQQRVMVQPINVIFKHLQAGQLVHIWLYDNTEFRLEGKIIGFDEFMNVVLDNASEVWVKSKKGTPHREAVEKGSRVSLAKAPELQHCTATTKTTKTSKTRTTTSTSNQPASTSKHDGNTQSSKFIEIITTNTTSNWDIIKTCTPSDNELYAQILAASEEEHRRHQAELTKREREELERVRIESEVEDKVQRARMSMLEETEQAQLELVIQHSKQLSSNYATINSPQSQEEEELAIELAMALSLAQSQSSSSNQHHHQTYQSSNYQPATSSAQQAGHSLLPPPSYQNSIDELSAADQASDRSLTLPQSVALPASPSPSSISISAAPPSSQPSRAHSISLSPSETQASSRPPSVYGRPLPPVPDLDHESRLSTPGPPSAIIVRPPSSAGFYDPSDSSALTHEPDPFSDQFAATDNSNQYDDLTHSSIPFPRPSTNSYLPIGEEESSVMFSSPQPLQESPSLQQDDNFTMPIPTHLHSQNISSPIEQPSNPNVIISSESFGANPNPPESVFEGVKYGLISAIDQPLSCSGQLVDTLILTHHDHHSPLNHSPIDLDQNKKEKKKNDGNHPLIAIQAWSWNRLLTYLMHGNSRIEPGPIEVIEAEEEKTGGWQIGMSVIFKDSTGGCGVGVGEEEEIPCNVTLILELIPVNGHSQFNRSSESITNNRPINHNHRRRSSTATVITRSSTNRNRRGSTETETDIKPLTPTRRASTTTTQIIHLPKPFMNLPIKLSSLACTLHEIHTVSRMASCSSSTSSLRPRSTSSISPSNSSSKLSNSRSSLSLSNQEIYSKLNKAITYNAKLLNEEDDQGTTINGDKLVLIRRGKDWLKRKTHQLVHGSSSDSISSSLSNGHPYPSSSSANHSLSSPNLPAHNQNVLGVDGVGLPLPTGANLVQPWESDWN</sequence>
<feature type="region of interest" description="Disordered" evidence="13">
    <location>
        <begin position="654"/>
        <end position="714"/>
    </location>
</feature>
<evidence type="ECO:0000256" key="10">
    <source>
        <dbReference type="ARBA" id="ARBA00023274"/>
    </source>
</evidence>
<reference evidence="15 16" key="1">
    <citation type="submission" date="2017-12" db="EMBL/GenBank/DDBJ databases">
        <title>Gene loss provides genomic basis for host adaptation in cereal stripe rust fungi.</title>
        <authorList>
            <person name="Xia C."/>
        </authorList>
    </citation>
    <scope>NUCLEOTIDE SEQUENCE [LARGE SCALE GENOMIC DNA]</scope>
    <source>
        <strain evidence="15 16">93TX-2</strain>
    </source>
</reference>
<feature type="domain" description="Sm" evidence="14">
    <location>
        <begin position="13"/>
        <end position="88"/>
    </location>
</feature>
<feature type="region of interest" description="Disordered" evidence="13">
    <location>
        <begin position="831"/>
        <end position="871"/>
    </location>
</feature>
<feature type="region of interest" description="Disordered" evidence="13">
    <location>
        <begin position="544"/>
        <end position="566"/>
    </location>
</feature>
<evidence type="ECO:0000256" key="9">
    <source>
        <dbReference type="ARBA" id="ARBA00023242"/>
    </source>
</evidence>
<gene>
    <name evidence="15" type="ORF">PSHT_15006</name>
</gene>
<dbReference type="AlphaFoldDB" id="A0A2S4UHF3"/>
<feature type="compositionally biased region" description="Polar residues" evidence="13">
    <location>
        <begin position="335"/>
        <end position="352"/>
    </location>
</feature>